<dbReference type="InterPro" id="IPR017907">
    <property type="entry name" value="Znf_RING_CS"/>
</dbReference>
<evidence type="ECO:0000256" key="7">
    <source>
        <dbReference type="ARBA" id="ARBA00022679"/>
    </source>
</evidence>
<dbReference type="eggNOG" id="KOG1812">
    <property type="taxonomic scope" value="Eukaryota"/>
</dbReference>
<dbReference type="CDD" id="cd20336">
    <property type="entry name" value="Rcat_RBR"/>
    <property type="match status" value="1"/>
</dbReference>
<evidence type="ECO:0000256" key="2">
    <source>
        <dbReference type="ARBA" id="ARBA00001947"/>
    </source>
</evidence>
<evidence type="ECO:0000259" key="16">
    <source>
        <dbReference type="PROSITE" id="PS51873"/>
    </source>
</evidence>
<keyword evidence="8" id="KW-0479">Metal-binding</keyword>
<dbReference type="GO" id="GO:0061630">
    <property type="term" value="F:ubiquitin protein ligase activity"/>
    <property type="evidence" value="ECO:0007669"/>
    <property type="project" value="UniProtKB-EC"/>
</dbReference>
<dbReference type="Gene3D" id="3.30.40.10">
    <property type="entry name" value="Zinc/RING finger domain, C3HC4 (zinc finger)"/>
    <property type="match status" value="1"/>
</dbReference>
<feature type="domain" description="RING-type" evidence="15">
    <location>
        <begin position="216"/>
        <end position="261"/>
    </location>
</feature>
<comment type="function">
    <text evidence="3">Might act as an E3 ubiquitin-protein ligase, or as part of E3 complex, which accepts ubiquitin from specific E2 ubiquitin-conjugating enzymes and then transfers it to substrates.</text>
</comment>
<dbReference type="Gene3D" id="1.20.120.1750">
    <property type="match status" value="1"/>
</dbReference>
<name>R0EX19_9BRAS</name>
<keyword evidence="10 13" id="KW-0863">Zinc-finger</keyword>
<feature type="coiled-coil region" evidence="14">
    <location>
        <begin position="28"/>
        <end position="55"/>
    </location>
</feature>
<dbReference type="InterPro" id="IPR001841">
    <property type="entry name" value="Znf_RING"/>
</dbReference>
<dbReference type="InterPro" id="IPR002156">
    <property type="entry name" value="RNaseH_domain"/>
</dbReference>
<dbReference type="KEGG" id="crb:17875972"/>
<dbReference type="PROSITE" id="PS00518">
    <property type="entry name" value="ZF_RING_1"/>
    <property type="match status" value="1"/>
</dbReference>
<evidence type="ECO:0000256" key="9">
    <source>
        <dbReference type="ARBA" id="ARBA00022737"/>
    </source>
</evidence>
<evidence type="ECO:0000259" key="15">
    <source>
        <dbReference type="PROSITE" id="PS50089"/>
    </source>
</evidence>
<keyword evidence="7" id="KW-0808">Transferase</keyword>
<dbReference type="PROSITE" id="PS51873">
    <property type="entry name" value="TRIAD"/>
    <property type="match status" value="1"/>
</dbReference>
<proteinExistence type="inferred from homology"/>
<evidence type="ECO:0000256" key="10">
    <source>
        <dbReference type="ARBA" id="ARBA00022771"/>
    </source>
</evidence>
<keyword evidence="9" id="KW-0677">Repeat</keyword>
<keyword evidence="12" id="KW-0862">Zinc</keyword>
<dbReference type="SMART" id="SM00647">
    <property type="entry name" value="IBR"/>
    <property type="match status" value="2"/>
</dbReference>
<evidence type="ECO:0000256" key="14">
    <source>
        <dbReference type="SAM" id="Coils"/>
    </source>
</evidence>
<dbReference type="InterPro" id="IPR036397">
    <property type="entry name" value="RNaseH_sf"/>
</dbReference>
<dbReference type="UniPathway" id="UPA00143"/>
<dbReference type="GO" id="GO:0003676">
    <property type="term" value="F:nucleic acid binding"/>
    <property type="evidence" value="ECO:0007669"/>
    <property type="project" value="InterPro"/>
</dbReference>
<reference evidence="18" key="1">
    <citation type="journal article" date="2013" name="Nat. Genet.">
        <title>The Capsella rubella genome and the genomic consequences of rapid mating system evolution.</title>
        <authorList>
            <person name="Slotte T."/>
            <person name="Hazzouri K.M."/>
            <person name="Agren J.A."/>
            <person name="Koenig D."/>
            <person name="Maumus F."/>
            <person name="Guo Y.L."/>
            <person name="Steige K."/>
            <person name="Platts A.E."/>
            <person name="Escobar J.S."/>
            <person name="Newman L.K."/>
            <person name="Wang W."/>
            <person name="Mandakova T."/>
            <person name="Vello E."/>
            <person name="Smith L.M."/>
            <person name="Henz S.R."/>
            <person name="Steffen J."/>
            <person name="Takuno S."/>
            <person name="Brandvain Y."/>
            <person name="Coop G."/>
            <person name="Andolfatto P."/>
            <person name="Hu T.T."/>
            <person name="Blanchette M."/>
            <person name="Clark R.M."/>
            <person name="Quesneville H."/>
            <person name="Nordborg M."/>
            <person name="Gaut B.S."/>
            <person name="Lysak M.A."/>
            <person name="Jenkins J."/>
            <person name="Grimwood J."/>
            <person name="Chapman J."/>
            <person name="Prochnik S."/>
            <person name="Shu S."/>
            <person name="Rokhsar D."/>
            <person name="Schmutz J."/>
            <person name="Weigel D."/>
            <person name="Wright S.I."/>
        </authorList>
    </citation>
    <scope>NUCLEOTIDE SEQUENCE [LARGE SCALE GENOMIC DNA]</scope>
    <source>
        <strain evidence="18">cv. Monte Gargano</strain>
    </source>
</reference>
<evidence type="ECO:0000313" key="18">
    <source>
        <dbReference type="Proteomes" id="UP000029121"/>
    </source>
</evidence>
<accession>R0EX19</accession>
<comment type="catalytic activity">
    <reaction evidence="1">
        <text>[E2 ubiquitin-conjugating enzyme]-S-ubiquitinyl-L-cysteine + [acceptor protein]-L-lysine = [E2 ubiquitin-conjugating enzyme]-L-cysteine + [acceptor protein]-N(6)-ubiquitinyl-L-lysine.</text>
        <dbReference type="EC" id="2.3.2.31"/>
    </reaction>
</comment>
<evidence type="ECO:0000256" key="8">
    <source>
        <dbReference type="ARBA" id="ARBA00022723"/>
    </source>
</evidence>
<dbReference type="GO" id="GO:0016567">
    <property type="term" value="P:protein ubiquitination"/>
    <property type="evidence" value="ECO:0007669"/>
    <property type="project" value="UniProtKB-UniPathway"/>
</dbReference>
<dbReference type="Pfam" id="PF01485">
    <property type="entry name" value="IBR"/>
    <property type="match status" value="2"/>
</dbReference>
<dbReference type="Gene3D" id="3.30.420.10">
    <property type="entry name" value="Ribonuclease H-like superfamily/Ribonuclease H"/>
    <property type="match status" value="1"/>
</dbReference>
<evidence type="ECO:0000256" key="6">
    <source>
        <dbReference type="ARBA" id="ARBA00012251"/>
    </source>
</evidence>
<feature type="domain" description="RING-type" evidence="16">
    <location>
        <begin position="212"/>
        <end position="431"/>
    </location>
</feature>
<dbReference type="AlphaFoldDB" id="R0EX19"/>
<sequence>MRFQHQVRLGDFVSMAMDNNDAITADDHKRADQDSKDAQEDLASLENSSRRILRESSSATTHTYLLNSKGLVSAELIKDDMILVVGLGLSLCDSLDNTTKLETNKALRNQKLAHPEAAELAAIIHGLNWALELGVESIQFFCDDSSNILGYVTRKVIPNESIVAKLLKQVFLLQTRFTSCQALSVSRDMTSVVKLARDAIASQTRWFEGDTEYESCPVCYGYVSPSDKFEVQGCFHRICVTCMRKPFSSEQILRGNTAICPYPDCENDLVPEDCRGFADDNAITLMIQRKKEKAIPVKDRVYCPNPCCSFLMSDLDLNSHVGNNPCQLSEERKCKECGLSFCKKCHVPWHHKKTCDEFKKSESYLKSDPALLESFVKTQGCKMCPQCQSIIQHGGGCMQMTCRNCKHDFCYTCGAACKKKKLTCKCSRSGK</sequence>
<comment type="similarity">
    <text evidence="5">Belongs to the RBR family. Ariadne subfamily.</text>
</comment>
<dbReference type="Proteomes" id="UP000029121">
    <property type="component" value="Unassembled WGS sequence"/>
</dbReference>
<dbReference type="InterPro" id="IPR044066">
    <property type="entry name" value="TRIAD_supradom"/>
</dbReference>
<dbReference type="EC" id="2.3.2.31" evidence="6"/>
<comment type="cofactor">
    <cofactor evidence="2">
        <name>Zn(2+)</name>
        <dbReference type="ChEBI" id="CHEBI:29105"/>
    </cofactor>
</comment>
<evidence type="ECO:0000256" key="5">
    <source>
        <dbReference type="ARBA" id="ARBA00005884"/>
    </source>
</evidence>
<evidence type="ECO:0000256" key="12">
    <source>
        <dbReference type="ARBA" id="ARBA00022833"/>
    </source>
</evidence>
<keyword evidence="14" id="KW-0175">Coiled coil</keyword>
<keyword evidence="11" id="KW-0833">Ubl conjugation pathway</keyword>
<dbReference type="GO" id="GO:0008270">
    <property type="term" value="F:zinc ion binding"/>
    <property type="evidence" value="ECO:0007669"/>
    <property type="project" value="UniProtKB-KW"/>
</dbReference>
<dbReference type="InterPro" id="IPR002867">
    <property type="entry name" value="IBR_dom"/>
</dbReference>
<evidence type="ECO:0000313" key="17">
    <source>
        <dbReference type="EMBL" id="EOA13401.1"/>
    </source>
</evidence>
<dbReference type="SUPFAM" id="SSF57850">
    <property type="entry name" value="RING/U-box"/>
    <property type="match status" value="2"/>
</dbReference>
<dbReference type="CDD" id="cd22582">
    <property type="entry name" value="BRcat_RBR_unk"/>
    <property type="match status" value="1"/>
</dbReference>
<dbReference type="InterPro" id="IPR031127">
    <property type="entry name" value="E3_UB_ligase_RBR"/>
</dbReference>
<dbReference type="EMBL" id="KB870812">
    <property type="protein sequence ID" value="EOA13401.1"/>
    <property type="molecule type" value="Genomic_DNA"/>
</dbReference>
<evidence type="ECO:0000256" key="3">
    <source>
        <dbReference type="ARBA" id="ARBA00003976"/>
    </source>
</evidence>
<evidence type="ECO:0000256" key="11">
    <source>
        <dbReference type="ARBA" id="ARBA00022786"/>
    </source>
</evidence>
<organism evidence="17 18">
    <name type="scientific">Capsella rubella</name>
    <dbReference type="NCBI Taxonomy" id="81985"/>
    <lineage>
        <taxon>Eukaryota</taxon>
        <taxon>Viridiplantae</taxon>
        <taxon>Streptophyta</taxon>
        <taxon>Embryophyta</taxon>
        <taxon>Tracheophyta</taxon>
        <taxon>Spermatophyta</taxon>
        <taxon>Magnoliopsida</taxon>
        <taxon>eudicotyledons</taxon>
        <taxon>Gunneridae</taxon>
        <taxon>Pentapetalae</taxon>
        <taxon>rosids</taxon>
        <taxon>malvids</taxon>
        <taxon>Brassicales</taxon>
        <taxon>Brassicaceae</taxon>
        <taxon>Camelineae</taxon>
        <taxon>Capsella</taxon>
    </lineage>
</organism>
<comment type="pathway">
    <text evidence="4">Protein modification; protein ubiquitination.</text>
</comment>
<dbReference type="PANTHER" id="PTHR11685">
    <property type="entry name" value="RBR FAMILY RING FINGER AND IBR DOMAIN-CONTAINING"/>
    <property type="match status" value="1"/>
</dbReference>
<evidence type="ECO:0000256" key="13">
    <source>
        <dbReference type="PROSITE-ProRule" id="PRU00175"/>
    </source>
</evidence>
<protein>
    <recommendedName>
        <fullName evidence="6">RBR-type E3 ubiquitin transferase</fullName>
        <ecNumber evidence="6">2.3.2.31</ecNumber>
    </recommendedName>
</protein>
<dbReference type="InterPro" id="IPR013083">
    <property type="entry name" value="Znf_RING/FYVE/PHD"/>
</dbReference>
<gene>
    <name evidence="17" type="ORF">CARUB_v10026441mg</name>
</gene>
<evidence type="ECO:0000256" key="1">
    <source>
        <dbReference type="ARBA" id="ARBA00001798"/>
    </source>
</evidence>
<dbReference type="Pfam" id="PF13456">
    <property type="entry name" value="RVT_3"/>
    <property type="match status" value="1"/>
</dbReference>
<evidence type="ECO:0000256" key="4">
    <source>
        <dbReference type="ARBA" id="ARBA00004906"/>
    </source>
</evidence>
<dbReference type="PROSITE" id="PS50089">
    <property type="entry name" value="ZF_RING_2"/>
    <property type="match status" value="1"/>
</dbReference>
<dbReference type="OrthoDB" id="1431934at2759"/>
<dbReference type="GO" id="GO:0004523">
    <property type="term" value="F:RNA-DNA hybrid ribonuclease activity"/>
    <property type="evidence" value="ECO:0007669"/>
    <property type="project" value="InterPro"/>
</dbReference>
<keyword evidence="18" id="KW-1185">Reference proteome</keyword>